<dbReference type="RefSeq" id="WP_330107393.1">
    <property type="nucleotide sequence ID" value="NZ_JAZDQT010000001.1"/>
</dbReference>
<keyword evidence="2" id="KW-1185">Reference proteome</keyword>
<evidence type="ECO:0000313" key="1">
    <source>
        <dbReference type="EMBL" id="MEE1945039.1"/>
    </source>
</evidence>
<dbReference type="SUPFAM" id="SSF53474">
    <property type="entry name" value="alpha/beta-Hydrolases"/>
    <property type="match status" value="1"/>
</dbReference>
<evidence type="ECO:0000313" key="2">
    <source>
        <dbReference type="Proteomes" id="UP001336835"/>
    </source>
</evidence>
<reference evidence="1 2" key="1">
    <citation type="submission" date="2024-01" db="EMBL/GenBank/DDBJ databases">
        <title>Pedobacter sp. nov., isolated from fresh soil.</title>
        <authorList>
            <person name="Le N.T.T."/>
        </authorList>
    </citation>
    <scope>NUCLEOTIDE SEQUENCE [LARGE SCALE GENOMIC DNA]</scope>
    <source>
        <strain evidence="1 2">KR3-3</strain>
    </source>
</reference>
<accession>A0ABU7I730</accession>
<protein>
    <submittedName>
        <fullName evidence="1">Alpha/beta hydrolase-fold protein</fullName>
    </submittedName>
</protein>
<dbReference type="Gene3D" id="2.60.40.10">
    <property type="entry name" value="Immunoglobulins"/>
    <property type="match status" value="1"/>
</dbReference>
<sequence>MKRILFLVLLHAAFLGVNGQVKVRFELLDVPKTNEEKPAYFVAGNFNNWSPNDANSQLVKTTDSYVLEKSLPLGNYEFKITRGHWNKVESASSGQAIANRSFTLKKDTLIRLNVAAWADAFKKEAPQSTATANVHLLDSAFEMPQLHAKRSIWIYLPPSYAKSKKKYPVLYMQDGQNVFDQSTSGFGEWGVDEILDSLIAKGAKEYIVVAVANGGSERLKEYNPYDSQYGKGKGKAYVAFLAETLKPYIDQHYRTLKDSKHTAIAGSSMGGLISMYAMVAYPNVYGKAGVFSPAFWLGKAIEADIKNAGVALKGHQVYLVAGGLEGQMMTRDMESVYQILLGTEKEQFLKANKEVKLVEKADGKHSEWFWRREFPAFYQFIAN</sequence>
<gene>
    <name evidence="1" type="ORF">VRU48_07970</name>
</gene>
<dbReference type="InterPro" id="IPR000801">
    <property type="entry name" value="Esterase-like"/>
</dbReference>
<dbReference type="Pfam" id="PF00756">
    <property type="entry name" value="Esterase"/>
    <property type="match status" value="1"/>
</dbReference>
<dbReference type="Proteomes" id="UP001336835">
    <property type="component" value="Unassembled WGS sequence"/>
</dbReference>
<organism evidence="1 2">
    <name type="scientific">Pedobacter albus</name>
    <dbReference type="NCBI Taxonomy" id="3113905"/>
    <lineage>
        <taxon>Bacteria</taxon>
        <taxon>Pseudomonadati</taxon>
        <taxon>Bacteroidota</taxon>
        <taxon>Sphingobacteriia</taxon>
        <taxon>Sphingobacteriales</taxon>
        <taxon>Sphingobacteriaceae</taxon>
        <taxon>Pedobacter</taxon>
    </lineage>
</organism>
<proteinExistence type="predicted"/>
<dbReference type="GO" id="GO:0016787">
    <property type="term" value="F:hydrolase activity"/>
    <property type="evidence" value="ECO:0007669"/>
    <property type="project" value="UniProtKB-KW"/>
</dbReference>
<dbReference type="InterPro" id="IPR029058">
    <property type="entry name" value="AB_hydrolase_fold"/>
</dbReference>
<dbReference type="PANTHER" id="PTHR48098:SF6">
    <property type="entry name" value="FERRI-BACILLIBACTIN ESTERASE BESA"/>
    <property type="match status" value="1"/>
</dbReference>
<dbReference type="EMBL" id="JAZDQT010000001">
    <property type="protein sequence ID" value="MEE1945039.1"/>
    <property type="molecule type" value="Genomic_DNA"/>
</dbReference>
<dbReference type="InterPro" id="IPR050583">
    <property type="entry name" value="Mycobacterial_A85_antigen"/>
</dbReference>
<name>A0ABU7I730_9SPHI</name>
<dbReference type="InterPro" id="IPR013783">
    <property type="entry name" value="Ig-like_fold"/>
</dbReference>
<dbReference type="Gene3D" id="3.40.50.1820">
    <property type="entry name" value="alpha/beta hydrolase"/>
    <property type="match status" value="1"/>
</dbReference>
<comment type="caution">
    <text evidence="1">The sequence shown here is derived from an EMBL/GenBank/DDBJ whole genome shotgun (WGS) entry which is preliminary data.</text>
</comment>
<keyword evidence="1" id="KW-0378">Hydrolase</keyword>
<dbReference type="PANTHER" id="PTHR48098">
    <property type="entry name" value="ENTEROCHELIN ESTERASE-RELATED"/>
    <property type="match status" value="1"/>
</dbReference>